<dbReference type="AlphaFoldDB" id="A0A669Q3K5"/>
<evidence type="ECO:0000256" key="1">
    <source>
        <dbReference type="SAM" id="Phobius"/>
    </source>
</evidence>
<keyword evidence="1" id="KW-0472">Membrane</keyword>
<reference evidence="2" key="1">
    <citation type="submission" date="2025-08" db="UniProtKB">
        <authorList>
            <consortium name="Ensembl"/>
        </authorList>
    </citation>
    <scope>IDENTIFICATION</scope>
</reference>
<evidence type="ECO:0000313" key="3">
    <source>
        <dbReference type="Proteomes" id="UP000472261"/>
    </source>
</evidence>
<evidence type="ECO:0000313" key="2">
    <source>
        <dbReference type="Ensembl" id="ENSPCLP00000015467.1"/>
    </source>
</evidence>
<sequence length="113" mass="12643">MCVRKLNLMPFSYGKSPNACWLLTLTSSETPTLIGIRLFKAHEGFRLFKKLKWNSFSAVRGFTDVLACVIWGYVCLCGGFNLFVLYFRGGVLGGRRVAVVLQRKGSQDLSLNS</sequence>
<proteinExistence type="predicted"/>
<keyword evidence="1" id="KW-0812">Transmembrane</keyword>
<protein>
    <submittedName>
        <fullName evidence="2">Uncharacterized protein</fullName>
    </submittedName>
</protein>
<organism evidence="2 3">
    <name type="scientific">Phasianus colchicus</name>
    <name type="common">Common pheasant</name>
    <dbReference type="NCBI Taxonomy" id="9054"/>
    <lineage>
        <taxon>Eukaryota</taxon>
        <taxon>Metazoa</taxon>
        <taxon>Chordata</taxon>
        <taxon>Craniata</taxon>
        <taxon>Vertebrata</taxon>
        <taxon>Euteleostomi</taxon>
        <taxon>Archelosauria</taxon>
        <taxon>Archosauria</taxon>
        <taxon>Dinosauria</taxon>
        <taxon>Saurischia</taxon>
        <taxon>Theropoda</taxon>
        <taxon>Coelurosauria</taxon>
        <taxon>Aves</taxon>
        <taxon>Neognathae</taxon>
        <taxon>Galloanserae</taxon>
        <taxon>Galliformes</taxon>
        <taxon>Phasianidae</taxon>
        <taxon>Phasianinae</taxon>
        <taxon>Phasianus</taxon>
    </lineage>
</organism>
<dbReference type="Ensembl" id="ENSPCLT00000020380.1">
    <property type="protein sequence ID" value="ENSPCLP00000015467.1"/>
    <property type="gene ID" value="ENSPCLG00000012627.1"/>
</dbReference>
<name>A0A669Q3K5_PHACC</name>
<reference evidence="2" key="2">
    <citation type="submission" date="2025-09" db="UniProtKB">
        <authorList>
            <consortium name="Ensembl"/>
        </authorList>
    </citation>
    <scope>IDENTIFICATION</scope>
</reference>
<keyword evidence="3" id="KW-1185">Reference proteome</keyword>
<accession>A0A669Q3K5</accession>
<keyword evidence="1" id="KW-1133">Transmembrane helix</keyword>
<feature type="transmembrane region" description="Helical" evidence="1">
    <location>
        <begin position="62"/>
        <end position="87"/>
    </location>
</feature>
<dbReference type="Proteomes" id="UP000472261">
    <property type="component" value="Unplaced"/>
</dbReference>